<evidence type="ECO:0000313" key="1">
    <source>
        <dbReference type="EMBL" id="KAK2027445.1"/>
    </source>
</evidence>
<keyword evidence="2" id="KW-1185">Reference proteome</keyword>
<gene>
    <name evidence="1" type="ORF">LX32DRAFT_640923</name>
</gene>
<dbReference type="EMBL" id="MU842895">
    <property type="protein sequence ID" value="KAK2027445.1"/>
    <property type="molecule type" value="Genomic_DNA"/>
</dbReference>
<evidence type="ECO:0000313" key="2">
    <source>
        <dbReference type="Proteomes" id="UP001232148"/>
    </source>
</evidence>
<accession>A0AAD9HEJ8</accession>
<dbReference type="Proteomes" id="UP001232148">
    <property type="component" value="Unassembled WGS sequence"/>
</dbReference>
<organism evidence="1 2">
    <name type="scientific">Colletotrichum zoysiae</name>
    <dbReference type="NCBI Taxonomy" id="1216348"/>
    <lineage>
        <taxon>Eukaryota</taxon>
        <taxon>Fungi</taxon>
        <taxon>Dikarya</taxon>
        <taxon>Ascomycota</taxon>
        <taxon>Pezizomycotina</taxon>
        <taxon>Sordariomycetes</taxon>
        <taxon>Hypocreomycetidae</taxon>
        <taxon>Glomerellales</taxon>
        <taxon>Glomerellaceae</taxon>
        <taxon>Colletotrichum</taxon>
        <taxon>Colletotrichum graminicola species complex</taxon>
    </lineage>
</organism>
<reference evidence="1" key="1">
    <citation type="submission" date="2021-06" db="EMBL/GenBank/DDBJ databases">
        <title>Comparative genomics, transcriptomics and evolutionary studies reveal genomic signatures of adaptation to plant cell wall in hemibiotrophic fungi.</title>
        <authorList>
            <consortium name="DOE Joint Genome Institute"/>
            <person name="Baroncelli R."/>
            <person name="Diaz J.F."/>
            <person name="Benocci T."/>
            <person name="Peng M."/>
            <person name="Battaglia E."/>
            <person name="Haridas S."/>
            <person name="Andreopoulos W."/>
            <person name="Labutti K."/>
            <person name="Pangilinan J."/>
            <person name="Floch G.L."/>
            <person name="Makela M.R."/>
            <person name="Henrissat B."/>
            <person name="Grigoriev I.V."/>
            <person name="Crouch J.A."/>
            <person name="De Vries R.P."/>
            <person name="Sukno S.A."/>
            <person name="Thon M.R."/>
        </authorList>
    </citation>
    <scope>NUCLEOTIDE SEQUENCE</scope>
    <source>
        <strain evidence="1">MAFF235873</strain>
    </source>
</reference>
<protein>
    <submittedName>
        <fullName evidence="1">Uncharacterized protein</fullName>
    </submittedName>
</protein>
<name>A0AAD9HEJ8_9PEZI</name>
<sequence>MSVPPSAMPALHLIICSPAGIGACDMHHPSSVWPKFCSFHPNTFAWGHPTNR</sequence>
<proteinExistence type="predicted"/>
<dbReference type="AlphaFoldDB" id="A0AAD9HEJ8"/>
<comment type="caution">
    <text evidence="1">The sequence shown here is derived from an EMBL/GenBank/DDBJ whole genome shotgun (WGS) entry which is preliminary data.</text>
</comment>